<gene>
    <name evidence="1" type="ORF">C802_02176</name>
</gene>
<dbReference type="STRING" id="1235788.C802_02176"/>
<sequence length="53" mass="6415">MIKYVRTCDLMRAYVWPYTYGRIALYVRMYKTMRSNVCESVFFILLYLGTRSA</sequence>
<comment type="caution">
    <text evidence="1">The sequence shown here is derived from an EMBL/GenBank/DDBJ whole genome shotgun (WGS) entry which is preliminary data.</text>
</comment>
<organism evidence="1 2">
    <name type="scientific">Phocaeicola sartorii</name>
    <dbReference type="NCBI Taxonomy" id="671267"/>
    <lineage>
        <taxon>Bacteria</taxon>
        <taxon>Pseudomonadati</taxon>
        <taxon>Bacteroidota</taxon>
        <taxon>Bacteroidia</taxon>
        <taxon>Bacteroidales</taxon>
        <taxon>Bacteroidaceae</taxon>
        <taxon>Phocaeicola</taxon>
    </lineage>
</organism>
<keyword evidence="2" id="KW-1185">Reference proteome</keyword>
<reference evidence="1 2" key="1">
    <citation type="submission" date="2013-04" db="EMBL/GenBank/DDBJ databases">
        <title>The Genome Sequence of Bacteroides massiliensis dnLKV3.</title>
        <authorList>
            <consortium name="The Broad Institute Genomics Platform"/>
            <consortium name="The Broad Institute Genome Sequencing Center for Infectious Disease"/>
            <person name="Earl A."/>
            <person name="Xavier R."/>
            <person name="Kuhn K."/>
            <person name="Stappenbeck T."/>
            <person name="Walker B."/>
            <person name="Young S."/>
            <person name="Zeng Q."/>
            <person name="Gargeya S."/>
            <person name="Fitzgerald M."/>
            <person name="Haas B."/>
            <person name="Abouelleil A."/>
            <person name="Allen A.W."/>
            <person name="Alvarado L."/>
            <person name="Arachchi H.M."/>
            <person name="Berlin A.M."/>
            <person name="Chapman S.B."/>
            <person name="Gainer-Dewar J."/>
            <person name="Goldberg J."/>
            <person name="Griggs A."/>
            <person name="Gujja S."/>
            <person name="Hansen M."/>
            <person name="Howarth C."/>
            <person name="Imamovic A."/>
            <person name="Ireland A."/>
            <person name="Larimer J."/>
            <person name="McCowan C."/>
            <person name="Murphy C."/>
            <person name="Pearson M."/>
            <person name="Poon T.W."/>
            <person name="Priest M."/>
            <person name="Roberts A."/>
            <person name="Saif S."/>
            <person name="Shea T."/>
            <person name="Sisk P."/>
            <person name="Sykes S."/>
            <person name="Wortman J."/>
            <person name="Nusbaum C."/>
            <person name="Birren B."/>
        </authorList>
    </citation>
    <scope>NUCLEOTIDE SEQUENCE [LARGE SCALE GENOMIC DNA]</scope>
    <source>
        <strain evidence="2">dnLKV3</strain>
    </source>
</reference>
<dbReference type="HOGENOM" id="CLU_3058578_0_0_10"/>
<dbReference type="AlphaFoldDB" id="R9I822"/>
<dbReference type="EMBL" id="ASSP01000014">
    <property type="protein sequence ID" value="EOS12363.1"/>
    <property type="molecule type" value="Genomic_DNA"/>
</dbReference>
<evidence type="ECO:0000313" key="1">
    <source>
        <dbReference type="EMBL" id="EOS12363.1"/>
    </source>
</evidence>
<name>R9I822_9BACT</name>
<protein>
    <submittedName>
        <fullName evidence="1">Uncharacterized protein</fullName>
    </submittedName>
</protein>
<proteinExistence type="predicted"/>
<accession>R9I822</accession>
<evidence type="ECO:0000313" key="2">
    <source>
        <dbReference type="Proteomes" id="UP000014200"/>
    </source>
</evidence>
<dbReference type="Proteomes" id="UP000014200">
    <property type="component" value="Unassembled WGS sequence"/>
</dbReference>